<protein>
    <submittedName>
        <fullName evidence="1">GLPGLI family protein</fullName>
    </submittedName>
</protein>
<proteinExistence type="predicted"/>
<dbReference type="Proteomes" id="UP000831068">
    <property type="component" value="Chromosome"/>
</dbReference>
<reference evidence="1 2" key="1">
    <citation type="submission" date="2022-03" db="EMBL/GenBank/DDBJ databases">
        <title>Chryseobacterium sp. isolated from the Andong Sikhe.</title>
        <authorList>
            <person name="Won M."/>
            <person name="Kim S.-J."/>
            <person name="Kwon S.-W."/>
        </authorList>
    </citation>
    <scope>NUCLEOTIDE SEQUENCE [LARGE SCALE GENOMIC DNA]</scope>
    <source>
        <strain evidence="1 2">ADR-1</strain>
    </source>
</reference>
<sequence>MRNSIYSTLVGDESKSIFFYSKITENQKENVFRNEKIDINPYFEFSSKKMYKSLSYAAKLKLGKGGFSEDVYPEMQWDLKNDTKDILGYKCRNATTNFRGREYEVWFTTEIPGNYFPWKFSGLPGLILSYSDKEKTFSGTAISIVQNKMVSKIFNERIDKFYLQFKSSAIPYKEEISYDNNWLNERKREEISSMPLNTNYTDVPIRSLLPEISFEWEKEPKKP</sequence>
<dbReference type="NCBIfam" id="TIGR01200">
    <property type="entry name" value="GLPGLI"/>
    <property type="match status" value="1"/>
</dbReference>
<organism evidence="1 2">
    <name type="scientific">Chryseobacterium oryzae</name>
    <dbReference type="NCBI Taxonomy" id="2929799"/>
    <lineage>
        <taxon>Bacteria</taxon>
        <taxon>Pseudomonadati</taxon>
        <taxon>Bacteroidota</taxon>
        <taxon>Flavobacteriia</taxon>
        <taxon>Flavobacteriales</taxon>
        <taxon>Weeksellaceae</taxon>
        <taxon>Chryseobacterium group</taxon>
        <taxon>Chryseobacterium</taxon>
    </lineage>
</organism>
<accession>A0ABY4BNJ0</accession>
<dbReference type="RefSeq" id="WP_243577556.1">
    <property type="nucleotide sequence ID" value="NZ_CP094529.1"/>
</dbReference>
<dbReference type="Pfam" id="PF22252">
    <property type="entry name" value="PNGase_F-II_N"/>
    <property type="match status" value="1"/>
</dbReference>
<dbReference type="EMBL" id="CP094529">
    <property type="protein sequence ID" value="UOE39386.1"/>
    <property type="molecule type" value="Genomic_DNA"/>
</dbReference>
<gene>
    <name evidence="1" type="ORF">MTP08_06320</name>
</gene>
<keyword evidence="2" id="KW-1185">Reference proteome</keyword>
<dbReference type="InterPro" id="IPR005901">
    <property type="entry name" value="GLPGLI"/>
</dbReference>
<name>A0ABY4BNJ0_9FLAO</name>
<evidence type="ECO:0000313" key="2">
    <source>
        <dbReference type="Proteomes" id="UP000831068"/>
    </source>
</evidence>
<evidence type="ECO:0000313" key="1">
    <source>
        <dbReference type="EMBL" id="UOE39386.1"/>
    </source>
</evidence>